<feature type="compositionally biased region" description="Polar residues" evidence="1">
    <location>
        <begin position="95"/>
        <end position="107"/>
    </location>
</feature>
<proteinExistence type="predicted"/>
<dbReference type="GO" id="GO:0006666">
    <property type="term" value="P:3-keto-sphinganine metabolic process"/>
    <property type="evidence" value="ECO:0007669"/>
    <property type="project" value="TreeGrafter"/>
</dbReference>
<keyword evidence="3" id="KW-1185">Reference proteome</keyword>
<evidence type="ECO:0000313" key="3">
    <source>
        <dbReference type="Proteomes" id="UP000010411"/>
    </source>
</evidence>
<feature type="region of interest" description="Disordered" evidence="1">
    <location>
        <begin position="43"/>
        <end position="126"/>
    </location>
</feature>
<dbReference type="SUPFAM" id="SSF51735">
    <property type="entry name" value="NAD(P)-binding Rossmann-fold domains"/>
    <property type="match status" value="1"/>
</dbReference>
<dbReference type="InterPro" id="IPR036291">
    <property type="entry name" value="NAD(P)-bd_dom_sf"/>
</dbReference>
<sequence length="338" mass="36082">MSWHGVSFGVGGGWGMSDGAFEGGGIGRRGGSVLRRVPVVSGSGWSCPHGGAADRHSPAPLTGRSGHPWHKGARQGAEGRSSATTLPPWDCETPAPSTSVRRMSSSPAGRAASVWPRPGSSRRAARGAKLSLIARGAERLETAAQEVSATVRRGPAAVRRVSVAVRAADVADRSALTLAIVELEDEQARPCDVLITSAGLARPGLLPGTARRRLPADDRGRLLRHAPRHTRRRPRHGAARARQCGRGVVFPPDVDTPQLAEENRWKPEETRVVGGTIKSLTAEQVAAAIVRGIDQRRFMICPDLGTRAPARFGSVLMPFLNREFDRGVRAVHRSTIRP</sequence>
<gene>
    <name evidence="2" type="ORF">STRIP9103_08627</name>
</gene>
<dbReference type="AlphaFoldDB" id="L1KTW2"/>
<dbReference type="PATRIC" id="fig|698759.3.peg.5377"/>
<dbReference type="GO" id="GO:0016020">
    <property type="term" value="C:membrane"/>
    <property type="evidence" value="ECO:0007669"/>
    <property type="project" value="GOC"/>
</dbReference>
<dbReference type="PANTHER" id="PTHR43550">
    <property type="entry name" value="3-KETODIHYDROSPHINGOSINE REDUCTASE"/>
    <property type="match status" value="1"/>
</dbReference>
<reference evidence="2 3" key="1">
    <citation type="submission" date="2012-11" db="EMBL/GenBank/DDBJ databases">
        <authorList>
            <person name="Huguet-Tapia J.C."/>
            <person name="Durkin A.S."/>
            <person name="Pettis G.S."/>
            <person name="Badger J.H."/>
        </authorList>
    </citation>
    <scope>NUCLEOTIDE SEQUENCE [LARGE SCALE GENOMIC DNA]</scope>
    <source>
        <strain evidence="2 3">91-03</strain>
    </source>
</reference>
<dbReference type="Proteomes" id="UP000010411">
    <property type="component" value="Unassembled WGS sequence"/>
</dbReference>
<name>L1KTW2_9ACTN</name>
<dbReference type="Gene3D" id="3.40.50.720">
    <property type="entry name" value="NAD(P)-binding Rossmann-like Domain"/>
    <property type="match status" value="1"/>
</dbReference>
<dbReference type="GO" id="GO:0047560">
    <property type="term" value="F:3-dehydrosphinganine reductase activity"/>
    <property type="evidence" value="ECO:0007669"/>
    <property type="project" value="TreeGrafter"/>
</dbReference>
<evidence type="ECO:0000313" key="2">
    <source>
        <dbReference type="EMBL" id="EKX63984.1"/>
    </source>
</evidence>
<accession>L1KTW2</accession>
<dbReference type="EMBL" id="AEJC01000401">
    <property type="protein sequence ID" value="EKX63984.1"/>
    <property type="molecule type" value="Genomic_DNA"/>
</dbReference>
<dbReference type="GO" id="GO:0030148">
    <property type="term" value="P:sphingolipid biosynthetic process"/>
    <property type="evidence" value="ECO:0007669"/>
    <property type="project" value="TreeGrafter"/>
</dbReference>
<protein>
    <submittedName>
        <fullName evidence="2">Uncharacterized protein</fullName>
    </submittedName>
</protein>
<dbReference type="PANTHER" id="PTHR43550:SF3">
    <property type="entry name" value="3-KETODIHYDROSPHINGOSINE REDUCTASE"/>
    <property type="match status" value="1"/>
</dbReference>
<comment type="caution">
    <text evidence="2">The sequence shown here is derived from an EMBL/GenBank/DDBJ whole genome shotgun (WGS) entry which is preliminary data.</text>
</comment>
<organism evidence="2 3">
    <name type="scientific">Streptomyces ipomoeae 91-03</name>
    <dbReference type="NCBI Taxonomy" id="698759"/>
    <lineage>
        <taxon>Bacteria</taxon>
        <taxon>Bacillati</taxon>
        <taxon>Actinomycetota</taxon>
        <taxon>Actinomycetes</taxon>
        <taxon>Kitasatosporales</taxon>
        <taxon>Streptomycetaceae</taxon>
        <taxon>Streptomyces</taxon>
    </lineage>
</organism>
<evidence type="ECO:0000256" key="1">
    <source>
        <dbReference type="SAM" id="MobiDB-lite"/>
    </source>
</evidence>